<dbReference type="Pfam" id="PF08445">
    <property type="entry name" value="FR47"/>
    <property type="match status" value="1"/>
</dbReference>
<keyword evidence="3" id="KW-1185">Reference proteome</keyword>
<dbReference type="OrthoDB" id="5241264at2"/>
<dbReference type="InParanoid" id="C8XJ98"/>
<name>C8XJ98_NAKMY</name>
<dbReference type="Proteomes" id="UP000002218">
    <property type="component" value="Chromosome"/>
</dbReference>
<dbReference type="eggNOG" id="COG3393">
    <property type="taxonomic scope" value="Bacteria"/>
</dbReference>
<dbReference type="Gene3D" id="3.40.630.30">
    <property type="match status" value="1"/>
</dbReference>
<dbReference type="STRING" id="479431.Namu_2186"/>
<dbReference type="HOGENOM" id="CLU_086566_0_0_11"/>
<dbReference type="InterPro" id="IPR016181">
    <property type="entry name" value="Acyl_CoA_acyltransferase"/>
</dbReference>
<dbReference type="AlphaFoldDB" id="C8XJ98"/>
<proteinExistence type="predicted"/>
<gene>
    <name evidence="2" type="ordered locus">Namu_2186</name>
</gene>
<dbReference type="InterPro" id="IPR000182">
    <property type="entry name" value="GNAT_dom"/>
</dbReference>
<sequence length="278" mass="30154">MLTASFSRVLGPGHATQVSRVLTADPLSSCMVAARFEQVGMNEAAMGGQFWGIGGGRDGLLFAGASMVPLAGDAAAMRTFAHTAARRGRRCATILGPADRVLPFWERLEPRWGPARELRPDQPLMACPADPLGPVDPHVRLVRPHEIENYYPAAVAMFTEEVGVDPRGGDNGRSYHARIAELIGAGRAYARFDGDTVMFKAEIGSLSRSVALIQGVWVHPQLRGRGLAAPAMAAVVRSIRADLRRTPSLYVNDFNIPARRTYERVGFRQIGTFASVLF</sequence>
<dbReference type="EMBL" id="CP001737">
    <property type="protein sequence ID" value="ACV78563.1"/>
    <property type="molecule type" value="Genomic_DNA"/>
</dbReference>
<dbReference type="InterPro" id="IPR025289">
    <property type="entry name" value="DUF4081"/>
</dbReference>
<reference evidence="3" key="1">
    <citation type="submission" date="2009-09" db="EMBL/GenBank/DDBJ databases">
        <title>The complete genome of Nakamurella multipartita DSM 44233.</title>
        <authorList>
            <consortium name="US DOE Joint Genome Institute (JGI-PGF)"/>
            <person name="Lucas S."/>
            <person name="Copeland A."/>
            <person name="Lapidus A."/>
            <person name="Glavina del Rio T."/>
            <person name="Dalin E."/>
            <person name="Tice H."/>
            <person name="Bruce D."/>
            <person name="Goodwin L."/>
            <person name="Pitluck S."/>
            <person name="Kyrpides N."/>
            <person name="Mavromatis K."/>
            <person name="Ivanova N."/>
            <person name="Ovchinnikova G."/>
            <person name="Sims D."/>
            <person name="Meincke L."/>
            <person name="Brettin T."/>
            <person name="Detter J.C."/>
            <person name="Han C."/>
            <person name="Larimer F."/>
            <person name="Land M."/>
            <person name="Hauser L."/>
            <person name="Markowitz V."/>
            <person name="Cheng J.-F."/>
            <person name="Hugenholtz P."/>
            <person name="Woyke T."/>
            <person name="Wu D."/>
            <person name="Klenk H.-P."/>
            <person name="Eisen J.A."/>
        </authorList>
    </citation>
    <scope>NUCLEOTIDE SEQUENCE [LARGE SCALE GENOMIC DNA]</scope>
    <source>
        <strain evidence="3">ATCC 700099 / DSM 44233 / CIP 104796 / JCM 9543 / NBRC 105858 / Y-104</strain>
    </source>
</reference>
<dbReference type="Pfam" id="PF13312">
    <property type="entry name" value="DUF4081"/>
    <property type="match status" value="1"/>
</dbReference>
<dbReference type="PIRSF" id="PIRSF021603">
    <property type="entry name" value="UCP21603_acetyltransf"/>
    <property type="match status" value="1"/>
</dbReference>
<evidence type="ECO:0000313" key="3">
    <source>
        <dbReference type="Proteomes" id="UP000002218"/>
    </source>
</evidence>
<keyword evidence="2" id="KW-0808">Transferase</keyword>
<dbReference type="KEGG" id="nml:Namu_2186"/>
<reference evidence="2 3" key="2">
    <citation type="journal article" date="2010" name="Stand. Genomic Sci.">
        <title>Complete genome sequence of Nakamurella multipartita type strain (Y-104).</title>
        <authorList>
            <person name="Tice H."/>
            <person name="Mayilraj S."/>
            <person name="Sims D."/>
            <person name="Lapidus A."/>
            <person name="Nolan M."/>
            <person name="Lucas S."/>
            <person name="Glavina Del Rio T."/>
            <person name="Copeland A."/>
            <person name="Cheng J.F."/>
            <person name="Meincke L."/>
            <person name="Bruce D."/>
            <person name="Goodwin L."/>
            <person name="Pitluck S."/>
            <person name="Ivanova N."/>
            <person name="Mavromatis K."/>
            <person name="Ovchinnikova G."/>
            <person name="Pati A."/>
            <person name="Chen A."/>
            <person name="Palaniappan K."/>
            <person name="Land M."/>
            <person name="Hauser L."/>
            <person name="Chang Y.J."/>
            <person name="Jeffries C.D."/>
            <person name="Detter J.C."/>
            <person name="Brettin T."/>
            <person name="Rohde M."/>
            <person name="Goker M."/>
            <person name="Bristow J."/>
            <person name="Eisen J.A."/>
            <person name="Markowitz V."/>
            <person name="Hugenholtz P."/>
            <person name="Kyrpides N.C."/>
            <person name="Klenk H.P."/>
            <person name="Chen F."/>
        </authorList>
    </citation>
    <scope>NUCLEOTIDE SEQUENCE [LARGE SCALE GENOMIC DNA]</scope>
    <source>
        <strain evidence="3">ATCC 700099 / DSM 44233 / CIP 104796 / JCM 9543 / NBRC 105858 / Y-104</strain>
    </source>
</reference>
<feature type="domain" description="N-acetyltransferase" evidence="1">
    <location>
        <begin position="137"/>
        <end position="278"/>
    </location>
</feature>
<organism evidence="2 3">
    <name type="scientific">Nakamurella multipartita (strain ATCC 700099 / DSM 44233 / CIP 104796 / JCM 9543 / NBRC 105858 / Y-104)</name>
    <name type="common">Microsphaera multipartita</name>
    <dbReference type="NCBI Taxonomy" id="479431"/>
    <lineage>
        <taxon>Bacteria</taxon>
        <taxon>Bacillati</taxon>
        <taxon>Actinomycetota</taxon>
        <taxon>Actinomycetes</taxon>
        <taxon>Nakamurellales</taxon>
        <taxon>Nakamurellaceae</taxon>
        <taxon>Nakamurella</taxon>
    </lineage>
</organism>
<dbReference type="PROSITE" id="PS51186">
    <property type="entry name" value="GNAT"/>
    <property type="match status" value="1"/>
</dbReference>
<dbReference type="InterPro" id="IPR016794">
    <property type="entry name" value="UCP21603_acetyltransf"/>
</dbReference>
<accession>C8XJ98</accession>
<protein>
    <submittedName>
        <fullName evidence="2">GCN5-related N-acetyltransferase</fullName>
    </submittedName>
</protein>
<dbReference type="SUPFAM" id="SSF55729">
    <property type="entry name" value="Acyl-CoA N-acyltransferases (Nat)"/>
    <property type="match status" value="1"/>
</dbReference>
<evidence type="ECO:0000259" key="1">
    <source>
        <dbReference type="PROSITE" id="PS51186"/>
    </source>
</evidence>
<dbReference type="GO" id="GO:0016747">
    <property type="term" value="F:acyltransferase activity, transferring groups other than amino-acyl groups"/>
    <property type="evidence" value="ECO:0007669"/>
    <property type="project" value="InterPro"/>
</dbReference>
<dbReference type="InterPro" id="IPR013653">
    <property type="entry name" value="GCN5-like_dom"/>
</dbReference>
<evidence type="ECO:0000313" key="2">
    <source>
        <dbReference type="EMBL" id="ACV78563.1"/>
    </source>
</evidence>
<dbReference type="RefSeq" id="WP_015747455.1">
    <property type="nucleotide sequence ID" value="NC_013235.1"/>
</dbReference>